<keyword evidence="4 8" id="KW-0418">Kinase</keyword>
<dbReference type="AlphaFoldDB" id="A0A1I3ZR63"/>
<proteinExistence type="inferred from homology"/>
<evidence type="ECO:0000313" key="9">
    <source>
        <dbReference type="Proteomes" id="UP000199589"/>
    </source>
</evidence>
<dbReference type="PANTHER" id="PTHR46566:SF1">
    <property type="entry name" value="1-PHOSPHOFRUCTOKINASE"/>
    <property type="match status" value="1"/>
</dbReference>
<comment type="similarity">
    <text evidence="6">Belongs to the carbohydrate kinase PfkB family. LacC subfamily.</text>
</comment>
<comment type="catalytic activity">
    <reaction evidence="6">
        <text>D-tagatofuranose 6-phosphate + ATP = D-tagatofuranose 1,6-bisphosphate + ADP + H(+)</text>
        <dbReference type="Rhea" id="RHEA:12420"/>
        <dbReference type="ChEBI" id="CHEBI:15378"/>
        <dbReference type="ChEBI" id="CHEBI:30616"/>
        <dbReference type="ChEBI" id="CHEBI:58694"/>
        <dbReference type="ChEBI" id="CHEBI:58695"/>
        <dbReference type="ChEBI" id="CHEBI:456216"/>
        <dbReference type="EC" id="2.7.1.144"/>
    </reaction>
</comment>
<dbReference type="OrthoDB" id="9801219at2"/>
<evidence type="ECO:0000256" key="1">
    <source>
        <dbReference type="ARBA" id="ARBA00005380"/>
    </source>
</evidence>
<comment type="similarity">
    <text evidence="1">Belongs to the carbohydrate kinase pfkB family.</text>
</comment>
<dbReference type="InterPro" id="IPR017583">
    <property type="entry name" value="Tagatose/fructose_Pkinase"/>
</dbReference>
<keyword evidence="9" id="KW-1185">Reference proteome</keyword>
<keyword evidence="2 6" id="KW-0808">Transferase</keyword>
<evidence type="ECO:0000256" key="4">
    <source>
        <dbReference type="ARBA" id="ARBA00022777"/>
    </source>
</evidence>
<dbReference type="UniPathway" id="UPA00704">
    <property type="reaction ID" value="UER00715"/>
</dbReference>
<evidence type="ECO:0000259" key="7">
    <source>
        <dbReference type="Pfam" id="PF00294"/>
    </source>
</evidence>
<dbReference type="EMBL" id="FOSJ01000037">
    <property type="protein sequence ID" value="SFK46380.1"/>
    <property type="molecule type" value="Genomic_DNA"/>
</dbReference>
<comment type="pathway">
    <text evidence="6">Carbohydrate metabolism; D-tagatose 6-phosphate degradation; D-glyceraldehyde 3-phosphate and glycerone phosphate from D-tagatose 6-phosphate: step 1/2.</text>
</comment>
<sequence>MILTITLNPSMDYIYHIDHFNLGKQNRFNTPTKMPGGKGINASRTIASLNTEVLAFIFLGGTNGKIIYKELQKEKFSNYHIKIEEESRNAITIMHDNETHTEIVEKGPLISEEKKIETFNSILEIISANHINIVSVNGSVNSENEFFYNELLEVLRTKINHEIIILMDVSKEKLKNIVNKSKYRPDFIKPNLFEFGELYDKEITEKSEVIEMLKLHNIDIPYVLVSCGGDGAVAKMKNKIYDVSIPSIQLVNPTGSGDATVGGVAYSFENHFSDEEILRQAMACGVANAMESGVGVVSQENVNAISKQITIKEVHSF</sequence>
<evidence type="ECO:0000313" key="8">
    <source>
        <dbReference type="EMBL" id="SFK46380.1"/>
    </source>
</evidence>
<dbReference type="GO" id="GO:0009024">
    <property type="term" value="F:tagatose-6-phosphate kinase activity"/>
    <property type="evidence" value="ECO:0007669"/>
    <property type="project" value="UniProtKB-EC"/>
</dbReference>
<dbReference type="InterPro" id="IPR011611">
    <property type="entry name" value="PfkB_dom"/>
</dbReference>
<accession>A0A1I3ZR63</accession>
<dbReference type="PROSITE" id="PS00584">
    <property type="entry name" value="PFKB_KINASES_2"/>
    <property type="match status" value="1"/>
</dbReference>
<gene>
    <name evidence="8" type="ORF">SAMN04488569_103710</name>
</gene>
<dbReference type="Proteomes" id="UP000199589">
    <property type="component" value="Unassembled WGS sequence"/>
</dbReference>
<keyword evidence="6" id="KW-0423">Lactose metabolism</keyword>
<keyword evidence="5 6" id="KW-0067">ATP-binding</keyword>
<dbReference type="EC" id="2.7.1.144" evidence="6"/>
<dbReference type="GO" id="GO:2001059">
    <property type="term" value="P:D-tagatose 6-phosphate catabolic process"/>
    <property type="evidence" value="ECO:0007669"/>
    <property type="project" value="UniProtKB-UniPathway"/>
</dbReference>
<dbReference type="RefSeq" id="WP_072693366.1">
    <property type="nucleotide sequence ID" value="NZ_FOSJ01000037.1"/>
</dbReference>
<evidence type="ECO:0000256" key="3">
    <source>
        <dbReference type="ARBA" id="ARBA00022741"/>
    </source>
</evidence>
<dbReference type="Pfam" id="PF00294">
    <property type="entry name" value="PfkB"/>
    <property type="match status" value="1"/>
</dbReference>
<feature type="domain" description="Carbohydrate kinase PfkB" evidence="7">
    <location>
        <begin position="10"/>
        <end position="295"/>
    </location>
</feature>
<evidence type="ECO:0000256" key="6">
    <source>
        <dbReference type="PIRNR" id="PIRNR000535"/>
    </source>
</evidence>
<protein>
    <recommendedName>
        <fullName evidence="6">Tagatose-6-phosphate kinase</fullName>
        <ecNumber evidence="6">2.7.1.144</ecNumber>
    </recommendedName>
</protein>
<name>A0A1I3ZR63_9LACT</name>
<dbReference type="GO" id="GO:0005988">
    <property type="term" value="P:lactose metabolic process"/>
    <property type="evidence" value="ECO:0007669"/>
    <property type="project" value="UniProtKB-KW"/>
</dbReference>
<dbReference type="PANTHER" id="PTHR46566">
    <property type="entry name" value="1-PHOSPHOFRUCTOKINASE-RELATED"/>
    <property type="match status" value="1"/>
</dbReference>
<dbReference type="GO" id="GO:0008443">
    <property type="term" value="F:phosphofructokinase activity"/>
    <property type="evidence" value="ECO:0007669"/>
    <property type="project" value="TreeGrafter"/>
</dbReference>
<evidence type="ECO:0000256" key="2">
    <source>
        <dbReference type="ARBA" id="ARBA00022679"/>
    </source>
</evidence>
<organism evidence="8 9">
    <name type="scientific">Marinilactibacillus piezotolerans</name>
    <dbReference type="NCBI Taxonomy" id="258723"/>
    <lineage>
        <taxon>Bacteria</taxon>
        <taxon>Bacillati</taxon>
        <taxon>Bacillota</taxon>
        <taxon>Bacilli</taxon>
        <taxon>Lactobacillales</taxon>
        <taxon>Carnobacteriaceae</taxon>
        <taxon>Marinilactibacillus</taxon>
    </lineage>
</organism>
<dbReference type="GO" id="GO:0005524">
    <property type="term" value="F:ATP binding"/>
    <property type="evidence" value="ECO:0007669"/>
    <property type="project" value="UniProtKB-KW"/>
</dbReference>
<reference evidence="9" key="1">
    <citation type="submission" date="2016-10" db="EMBL/GenBank/DDBJ databases">
        <authorList>
            <person name="Varghese N."/>
            <person name="Submissions S."/>
        </authorList>
    </citation>
    <scope>NUCLEOTIDE SEQUENCE [LARGE SCALE GENOMIC DNA]</scope>
    <source>
        <strain evidence="9">DSM 16108</strain>
    </source>
</reference>
<evidence type="ECO:0000256" key="5">
    <source>
        <dbReference type="ARBA" id="ARBA00022840"/>
    </source>
</evidence>
<dbReference type="PIRSF" id="PIRSF000535">
    <property type="entry name" value="1PFK/6PFK/LacC"/>
    <property type="match status" value="1"/>
</dbReference>
<dbReference type="Gene3D" id="3.40.1190.20">
    <property type="match status" value="1"/>
</dbReference>
<dbReference type="NCBIfam" id="TIGR03168">
    <property type="entry name" value="1-PFK"/>
    <property type="match status" value="1"/>
</dbReference>
<dbReference type="GO" id="GO:0005829">
    <property type="term" value="C:cytosol"/>
    <property type="evidence" value="ECO:0007669"/>
    <property type="project" value="TreeGrafter"/>
</dbReference>
<dbReference type="InterPro" id="IPR029056">
    <property type="entry name" value="Ribokinase-like"/>
</dbReference>
<dbReference type="SUPFAM" id="SSF53613">
    <property type="entry name" value="Ribokinase-like"/>
    <property type="match status" value="1"/>
</dbReference>
<dbReference type="CDD" id="cd01164">
    <property type="entry name" value="FruK_PfkB_like"/>
    <property type="match status" value="1"/>
</dbReference>
<keyword evidence="3 6" id="KW-0547">Nucleotide-binding</keyword>
<dbReference type="InterPro" id="IPR002173">
    <property type="entry name" value="Carboh/pur_kinase_PfkB_CS"/>
</dbReference>